<protein>
    <recommendedName>
        <fullName evidence="5">Dinucleotide-utilizing enzyme</fullName>
    </recommendedName>
</protein>
<keyword evidence="2" id="KW-1133">Transmembrane helix</keyword>
<dbReference type="Proteomes" id="UP001501196">
    <property type="component" value="Unassembled WGS sequence"/>
</dbReference>
<gene>
    <name evidence="3" type="ORF">GCM10009819_17150</name>
</gene>
<organism evidence="3 4">
    <name type="scientific">Agromyces tropicus</name>
    <dbReference type="NCBI Taxonomy" id="555371"/>
    <lineage>
        <taxon>Bacteria</taxon>
        <taxon>Bacillati</taxon>
        <taxon>Actinomycetota</taxon>
        <taxon>Actinomycetes</taxon>
        <taxon>Micrococcales</taxon>
        <taxon>Microbacteriaceae</taxon>
        <taxon>Agromyces</taxon>
    </lineage>
</organism>
<evidence type="ECO:0000256" key="2">
    <source>
        <dbReference type="SAM" id="Phobius"/>
    </source>
</evidence>
<dbReference type="RefSeq" id="WP_344371789.1">
    <property type="nucleotide sequence ID" value="NZ_BAAAPW010000002.1"/>
</dbReference>
<dbReference type="EMBL" id="BAAAPW010000002">
    <property type="protein sequence ID" value="GAA2033633.1"/>
    <property type="molecule type" value="Genomic_DNA"/>
</dbReference>
<proteinExistence type="predicted"/>
<evidence type="ECO:0000313" key="4">
    <source>
        <dbReference type="Proteomes" id="UP001501196"/>
    </source>
</evidence>
<evidence type="ECO:0000256" key="1">
    <source>
        <dbReference type="SAM" id="MobiDB-lite"/>
    </source>
</evidence>
<accession>A0ABP5FTS9</accession>
<feature type="transmembrane region" description="Helical" evidence="2">
    <location>
        <begin position="62"/>
        <end position="85"/>
    </location>
</feature>
<keyword evidence="2" id="KW-0812">Transmembrane</keyword>
<feature type="compositionally biased region" description="Basic and acidic residues" evidence="1">
    <location>
        <begin position="120"/>
        <end position="135"/>
    </location>
</feature>
<feature type="region of interest" description="Disordered" evidence="1">
    <location>
        <begin position="106"/>
        <end position="164"/>
    </location>
</feature>
<evidence type="ECO:0000313" key="3">
    <source>
        <dbReference type="EMBL" id="GAA2033633.1"/>
    </source>
</evidence>
<feature type="transmembrane region" description="Helical" evidence="2">
    <location>
        <begin position="12"/>
        <end position="36"/>
    </location>
</feature>
<sequence length="164" mass="16779">MPAPRRSISLAALVIPPLVLVASVAVLVLGIAMTIAENDALVSSLNSPDATAADVYGGQSRIVVAAAVLVAGIVAVVVSLATIAVTGSIRAFAPRLGVETVGTVVDDHDHDHDADDEAYDEHASDEAHAAERAADDPADDDRDDRDGSRQPAEPTGDAVTSVRP</sequence>
<comment type="caution">
    <text evidence="3">The sequence shown here is derived from an EMBL/GenBank/DDBJ whole genome shotgun (WGS) entry which is preliminary data.</text>
</comment>
<reference evidence="4" key="1">
    <citation type="journal article" date="2019" name="Int. J. Syst. Evol. Microbiol.">
        <title>The Global Catalogue of Microorganisms (GCM) 10K type strain sequencing project: providing services to taxonomists for standard genome sequencing and annotation.</title>
        <authorList>
            <consortium name="The Broad Institute Genomics Platform"/>
            <consortium name="The Broad Institute Genome Sequencing Center for Infectious Disease"/>
            <person name="Wu L."/>
            <person name="Ma J."/>
        </authorList>
    </citation>
    <scope>NUCLEOTIDE SEQUENCE [LARGE SCALE GENOMIC DNA]</scope>
    <source>
        <strain evidence="4">JCM 15672</strain>
    </source>
</reference>
<keyword evidence="4" id="KW-1185">Reference proteome</keyword>
<evidence type="ECO:0008006" key="5">
    <source>
        <dbReference type="Google" id="ProtNLM"/>
    </source>
</evidence>
<keyword evidence="2" id="KW-0472">Membrane</keyword>
<name>A0ABP5FTS9_9MICO</name>